<evidence type="ECO:0000313" key="3">
    <source>
        <dbReference type="RefSeq" id="XP_016489739.1"/>
    </source>
</evidence>
<name>A0A1S4BLJ3_TOBAC</name>
<evidence type="ECO:0000313" key="2">
    <source>
        <dbReference type="Proteomes" id="UP000790787"/>
    </source>
</evidence>
<dbReference type="RefSeq" id="XP_016489739.1">
    <property type="nucleotide sequence ID" value="XM_016634253.1"/>
</dbReference>
<dbReference type="InterPro" id="IPR036047">
    <property type="entry name" value="F-box-like_dom_sf"/>
</dbReference>
<dbReference type="PaxDb" id="4097-A0A1S4BLJ3"/>
<dbReference type="AlphaFoldDB" id="A0A1S4BLJ3"/>
<dbReference type="InterPro" id="IPR055411">
    <property type="entry name" value="LRR_FXL15/At3g58940/PEG3-like"/>
</dbReference>
<dbReference type="SUPFAM" id="SSF52047">
    <property type="entry name" value="RNI-like"/>
    <property type="match status" value="1"/>
</dbReference>
<dbReference type="InterPro" id="IPR001810">
    <property type="entry name" value="F-box_dom"/>
</dbReference>
<dbReference type="PANTHER" id="PTHR31639:SF310">
    <property type="entry name" value="F-BOX DOMAIN-CONTAINING PROTEIN"/>
    <property type="match status" value="1"/>
</dbReference>
<reference evidence="2" key="1">
    <citation type="journal article" date="2014" name="Nat. Commun.">
        <title>The tobacco genome sequence and its comparison with those of tomato and potato.</title>
        <authorList>
            <person name="Sierro N."/>
            <person name="Battey J.N."/>
            <person name="Ouadi S."/>
            <person name="Bakaher N."/>
            <person name="Bovet L."/>
            <person name="Willig A."/>
            <person name="Goepfert S."/>
            <person name="Peitsch M.C."/>
            <person name="Ivanov N.V."/>
        </authorList>
    </citation>
    <scope>NUCLEOTIDE SEQUENCE [LARGE SCALE GENOMIC DNA]</scope>
</reference>
<reference evidence="3" key="2">
    <citation type="submission" date="2025-08" db="UniProtKB">
        <authorList>
            <consortium name="RefSeq"/>
        </authorList>
    </citation>
    <scope>IDENTIFICATION</scope>
    <source>
        <tissue evidence="3">Leaf</tissue>
    </source>
</reference>
<dbReference type="RefSeq" id="XP_016489739.1">
    <property type="nucleotide sequence ID" value="XM_016634253.2"/>
</dbReference>
<dbReference type="InterPro" id="IPR053781">
    <property type="entry name" value="F-box_AtFBL13-like"/>
</dbReference>
<dbReference type="Pfam" id="PF00646">
    <property type="entry name" value="F-box"/>
    <property type="match status" value="1"/>
</dbReference>
<dbReference type="Gene3D" id="1.20.1280.50">
    <property type="match status" value="1"/>
</dbReference>
<sequence>MSSVVSRLFYRFSKMMETKIMKVSGREPSDIISNLPHDVIKFILTCLPLRDAVRTSILSRKWRYNWTKVPKLTLDSRLWKKTKQNISTPRVKFAVILFQLLSLHQGPITECGVSISDLKDCPEIDNLIFFLSRNGIEHLDFKFPKGEKYKLPSSVFTCSHMRHLTLKYCLINLPPAFEAFSRLLTLELYEVTISDKSLENLISCCPKLEHVELEISVPLNSIEVNAPQIRYFYFGTKINSVCFKNTPLLDYVYIVMQDINNGSVERGKCNFMEFFGSLPALKDLNLDYFIIKTLIAGIDEIPVRLPMLLLCLRQLYLCEIRISELNDIRCLFCLIRSSPYLEKIGMEAFNDKGDELPVLEYLEAEYHSDMKLNQLTKVCLKEISGTKPEMELIKLLLAKSLKLETMLIEPCIEPESPQTLVEILKQINEFQRASPRTKVKFIDEV</sequence>
<dbReference type="Gene3D" id="3.80.10.10">
    <property type="entry name" value="Ribonuclease Inhibitor"/>
    <property type="match status" value="1"/>
</dbReference>
<gene>
    <name evidence="3" type="primary">LOC107809595</name>
</gene>
<dbReference type="GeneID" id="107809595"/>
<dbReference type="InterPro" id="IPR032675">
    <property type="entry name" value="LRR_dom_sf"/>
</dbReference>
<dbReference type="Proteomes" id="UP000790787">
    <property type="component" value="Chromosome 16"/>
</dbReference>
<feature type="domain" description="F-box" evidence="1">
    <location>
        <begin position="29"/>
        <end position="82"/>
    </location>
</feature>
<proteinExistence type="predicted"/>
<dbReference type="STRING" id="4097.A0A1S4BLJ3"/>
<keyword evidence="2" id="KW-1185">Reference proteome</keyword>
<accession>A0A1S4BLJ3</accession>
<protein>
    <submittedName>
        <fullName evidence="3">F-box/FBD/LRR-repeat protein At1g13570-like isoform X1</fullName>
    </submittedName>
</protein>
<dbReference type="SUPFAM" id="SSF81383">
    <property type="entry name" value="F-box domain"/>
    <property type="match status" value="1"/>
</dbReference>
<dbReference type="Pfam" id="PF24758">
    <property type="entry name" value="LRR_At5g56370"/>
    <property type="match status" value="1"/>
</dbReference>
<dbReference type="PROSITE" id="PS50181">
    <property type="entry name" value="FBOX"/>
    <property type="match status" value="1"/>
</dbReference>
<dbReference type="CDD" id="cd22160">
    <property type="entry name" value="F-box_AtFBL13-like"/>
    <property type="match status" value="1"/>
</dbReference>
<dbReference type="OrthoDB" id="1274461at2759"/>
<dbReference type="KEGG" id="nta:107809595"/>
<dbReference type="PANTHER" id="PTHR31639">
    <property type="entry name" value="F-BOX PROTEIN-LIKE"/>
    <property type="match status" value="1"/>
</dbReference>
<organism evidence="2 3">
    <name type="scientific">Nicotiana tabacum</name>
    <name type="common">Common tobacco</name>
    <dbReference type="NCBI Taxonomy" id="4097"/>
    <lineage>
        <taxon>Eukaryota</taxon>
        <taxon>Viridiplantae</taxon>
        <taxon>Streptophyta</taxon>
        <taxon>Embryophyta</taxon>
        <taxon>Tracheophyta</taxon>
        <taxon>Spermatophyta</taxon>
        <taxon>Magnoliopsida</taxon>
        <taxon>eudicotyledons</taxon>
        <taxon>Gunneridae</taxon>
        <taxon>Pentapetalae</taxon>
        <taxon>asterids</taxon>
        <taxon>lamiids</taxon>
        <taxon>Solanales</taxon>
        <taxon>Solanaceae</taxon>
        <taxon>Nicotianoideae</taxon>
        <taxon>Nicotianeae</taxon>
        <taxon>Nicotiana</taxon>
    </lineage>
</organism>
<evidence type="ECO:0000259" key="1">
    <source>
        <dbReference type="PROSITE" id="PS50181"/>
    </source>
</evidence>